<dbReference type="InterPro" id="IPR007849">
    <property type="entry name" value="ATP10"/>
</dbReference>
<dbReference type="EMBL" id="LR746267">
    <property type="protein sequence ID" value="CAA7395208.1"/>
    <property type="molecule type" value="Genomic_DNA"/>
</dbReference>
<reference evidence="2" key="1">
    <citation type="submission" date="2020-02" db="EMBL/GenBank/DDBJ databases">
        <authorList>
            <person name="Scholz U."/>
            <person name="Mascher M."/>
            <person name="Fiebig A."/>
        </authorList>
    </citation>
    <scope>NUCLEOTIDE SEQUENCE</scope>
</reference>
<evidence type="ECO:0000256" key="1">
    <source>
        <dbReference type="SAM" id="MobiDB-lite"/>
    </source>
</evidence>
<protein>
    <submittedName>
        <fullName evidence="2">Uncharacterized protein</fullName>
    </submittedName>
</protein>
<accession>A0A7I8KDN9</accession>
<dbReference type="AlphaFoldDB" id="A0A7I8KDN9"/>
<gene>
    <name evidence="2" type="ORF">SI8410_04005869</name>
</gene>
<keyword evidence="3" id="KW-1185">Reference proteome</keyword>
<dbReference type="OrthoDB" id="17089at2759"/>
<dbReference type="GO" id="GO:0005743">
    <property type="term" value="C:mitochondrial inner membrane"/>
    <property type="evidence" value="ECO:0007669"/>
    <property type="project" value="TreeGrafter"/>
</dbReference>
<evidence type="ECO:0000313" key="3">
    <source>
        <dbReference type="Proteomes" id="UP000663760"/>
    </source>
</evidence>
<evidence type="ECO:0000313" key="2">
    <source>
        <dbReference type="EMBL" id="CAA7395208.1"/>
    </source>
</evidence>
<dbReference type="Proteomes" id="UP000663760">
    <property type="component" value="Chromosome 4"/>
</dbReference>
<name>A0A7I8KDN9_SPIIN</name>
<sequence length="286" mass="31734">MLRSVVLGGRRGGAAASAYTAMGFGRGDPGPCRASVLAPGPPLDHGRESSCPPRSSVFQPLGSTRHFLDFYQVINKAAIEKERERLSDELNRGYFADIQEFSKHGGKIAAANKTIIPPMVAMKFPDLETNFSDGRNLTLPIRSIDGGNHVSEMANPNATLLCLSFRASSQVMTESWSEAFMNAFAASGKVHIYEVSLIDSWFLSLSPMKRLMLRVMKKSTCPQRERVYSFGDHYDFRKKLKILNLLSGYIFLLDKLGRIRWQGFGLATEEELSSLFACTSHLLGEK</sequence>
<dbReference type="PANTHER" id="PTHR28106:SF1">
    <property type="entry name" value="MITOCHONDRIAL ATPASE COMPLEX SUBUNIT ATP10"/>
    <property type="match status" value="1"/>
</dbReference>
<dbReference type="GO" id="GO:0033615">
    <property type="term" value="P:mitochondrial proton-transporting ATP synthase complex assembly"/>
    <property type="evidence" value="ECO:0007669"/>
    <property type="project" value="TreeGrafter"/>
</dbReference>
<dbReference type="Pfam" id="PF05176">
    <property type="entry name" value="ATP-synt_10"/>
    <property type="match status" value="1"/>
</dbReference>
<proteinExistence type="predicted"/>
<organism evidence="2 3">
    <name type="scientific">Spirodela intermedia</name>
    <name type="common">Intermediate duckweed</name>
    <dbReference type="NCBI Taxonomy" id="51605"/>
    <lineage>
        <taxon>Eukaryota</taxon>
        <taxon>Viridiplantae</taxon>
        <taxon>Streptophyta</taxon>
        <taxon>Embryophyta</taxon>
        <taxon>Tracheophyta</taxon>
        <taxon>Spermatophyta</taxon>
        <taxon>Magnoliopsida</taxon>
        <taxon>Liliopsida</taxon>
        <taxon>Araceae</taxon>
        <taxon>Lemnoideae</taxon>
        <taxon>Spirodela</taxon>
    </lineage>
</organism>
<dbReference type="PANTHER" id="PTHR28106">
    <property type="entry name" value="MITOCHONDRIAL ATPASE COMPLEX SUBUNIT ATP10"/>
    <property type="match status" value="1"/>
</dbReference>
<feature type="region of interest" description="Disordered" evidence="1">
    <location>
        <begin position="33"/>
        <end position="55"/>
    </location>
</feature>